<evidence type="ECO:0000256" key="1">
    <source>
        <dbReference type="SAM" id="MobiDB-lite"/>
    </source>
</evidence>
<organism evidence="3 4">
    <name type="scientific">Paraburkholderia gardini</name>
    <dbReference type="NCBI Taxonomy" id="2823469"/>
    <lineage>
        <taxon>Bacteria</taxon>
        <taxon>Pseudomonadati</taxon>
        <taxon>Pseudomonadota</taxon>
        <taxon>Betaproteobacteria</taxon>
        <taxon>Burkholderiales</taxon>
        <taxon>Burkholderiaceae</taxon>
        <taxon>Paraburkholderia</taxon>
    </lineage>
</organism>
<evidence type="ECO:0000259" key="2">
    <source>
        <dbReference type="Pfam" id="PF18883"/>
    </source>
</evidence>
<dbReference type="InterPro" id="IPR011050">
    <property type="entry name" value="Pectin_lyase_fold/virulence"/>
</dbReference>
<feature type="region of interest" description="Disordered" evidence="1">
    <location>
        <begin position="277"/>
        <end position="305"/>
    </location>
</feature>
<dbReference type="Gene3D" id="2.160.20.20">
    <property type="match status" value="1"/>
</dbReference>
<proteinExistence type="predicted"/>
<accession>A0ABM8U0J9</accession>
<sequence length="415" mass="41933">MINNTGNISGGNGEAILTNSGNDTINWSGGMITGSIRLAAGNDAATLSGLTNTTLAGVPWFDRGPGTDVLTFNRTQASGLSRFLNWETVNVTNGSQLTLDSAGMTLGDSGTLTGALNIDSTSTLFEGGLGDPSIMPAVAGQLVAVSNAGTIDLTSGGTGTSDALVVNGNYVGLNGRLLLQSVLGADSSPSDRLVIMQGTGSGNTSIDVTNVGGTGGATVTDGIMVVQATNGATTTASAFTLPRPLVAGAYTYYLFKGGVSAGTVDNWYLRSSIAAAPTPTSTSAPTGTPVAAAGTPSLPPPPPAGAAPTPLYRMEVPVYAEVPVLARELSIAQTGTFHDRQGEQSLLGETGALPAAWARVWGEHATQRNDGAVDPEFSGTLGACRWATTCTPMRPQAAIATTMASFSGSLERRAT</sequence>
<dbReference type="Pfam" id="PF18883">
    <property type="entry name" value="AC_1"/>
    <property type="match status" value="1"/>
</dbReference>
<protein>
    <recommendedName>
        <fullName evidence="2">Autochaperone domain-containing protein</fullName>
    </recommendedName>
</protein>
<dbReference type="EMBL" id="CAJQYY010000006">
    <property type="protein sequence ID" value="CAG4892582.1"/>
    <property type="molecule type" value="Genomic_DNA"/>
</dbReference>
<feature type="domain" description="Autochaperone" evidence="2">
    <location>
        <begin position="147"/>
        <end position="254"/>
    </location>
</feature>
<evidence type="ECO:0000313" key="3">
    <source>
        <dbReference type="EMBL" id="CAG4892582.1"/>
    </source>
</evidence>
<gene>
    <name evidence="3" type="ORF">R54767_01336</name>
</gene>
<dbReference type="Proteomes" id="UP000789752">
    <property type="component" value="Unassembled WGS sequence"/>
</dbReference>
<dbReference type="InterPro" id="IPR043990">
    <property type="entry name" value="AC_1"/>
</dbReference>
<dbReference type="SUPFAM" id="SSF51126">
    <property type="entry name" value="Pectin lyase-like"/>
    <property type="match status" value="1"/>
</dbReference>
<dbReference type="RefSeq" id="WP_228976257.1">
    <property type="nucleotide sequence ID" value="NZ_CAJQYY010000006.1"/>
</dbReference>
<evidence type="ECO:0000313" key="4">
    <source>
        <dbReference type="Proteomes" id="UP000789752"/>
    </source>
</evidence>
<dbReference type="InterPro" id="IPR012332">
    <property type="entry name" value="Autotransporter_pectin_lyase_C"/>
</dbReference>
<comment type="caution">
    <text evidence="3">The sequence shown here is derived from an EMBL/GenBank/DDBJ whole genome shotgun (WGS) entry which is preliminary data.</text>
</comment>
<keyword evidence="4" id="KW-1185">Reference proteome</keyword>
<dbReference type="CDD" id="cd01344">
    <property type="entry name" value="PL2_Passenger_AT"/>
    <property type="match status" value="1"/>
</dbReference>
<reference evidence="3 4" key="1">
    <citation type="submission" date="2021-04" db="EMBL/GenBank/DDBJ databases">
        <authorList>
            <person name="Vanwijnsberghe S."/>
        </authorList>
    </citation>
    <scope>NUCLEOTIDE SEQUENCE [LARGE SCALE GENOMIC DNA]</scope>
    <source>
        <strain evidence="3 4">LMG 32171</strain>
    </source>
</reference>
<feature type="compositionally biased region" description="Low complexity" evidence="1">
    <location>
        <begin position="277"/>
        <end position="296"/>
    </location>
</feature>
<name>A0ABM8U0J9_9BURK</name>